<evidence type="ECO:0000256" key="1">
    <source>
        <dbReference type="SAM" id="MobiDB-lite"/>
    </source>
</evidence>
<gene>
    <name evidence="3" type="ORF">BCR33DRAFT_788513</name>
</gene>
<organism evidence="3 4">
    <name type="scientific">Rhizoclosmatium globosum</name>
    <dbReference type="NCBI Taxonomy" id="329046"/>
    <lineage>
        <taxon>Eukaryota</taxon>
        <taxon>Fungi</taxon>
        <taxon>Fungi incertae sedis</taxon>
        <taxon>Chytridiomycota</taxon>
        <taxon>Chytridiomycota incertae sedis</taxon>
        <taxon>Chytridiomycetes</taxon>
        <taxon>Chytridiales</taxon>
        <taxon>Chytriomycetaceae</taxon>
        <taxon>Rhizoclosmatium</taxon>
    </lineage>
</organism>
<evidence type="ECO:0000313" key="4">
    <source>
        <dbReference type="Proteomes" id="UP000193642"/>
    </source>
</evidence>
<protein>
    <submittedName>
        <fullName evidence="3">Uncharacterized protein</fullName>
    </submittedName>
</protein>
<sequence>MQPELQTALIAGVTISAISIVIVVIGFAYMFTHNIDVDPRPKSARRDIESSGLTILASKASHPLQTDSDSNLGDSSSVTVVGLTVPSLDRLQPTTLRSTLSTPGTSSSSNQGTIKRPHTPVPHGDEPEEMDHAESRVATPISVISSSLPYVPPSRETRDERNTSVTSSEIHRIYYDAVEQLPPRSYNFTVIHPNLQIINLIETGRNRIVSYSAR</sequence>
<accession>A0A1Y2BYC7</accession>
<evidence type="ECO:0000313" key="3">
    <source>
        <dbReference type="EMBL" id="ORY39075.1"/>
    </source>
</evidence>
<feature type="transmembrane region" description="Helical" evidence="2">
    <location>
        <begin position="7"/>
        <end position="31"/>
    </location>
</feature>
<dbReference type="AlphaFoldDB" id="A0A1Y2BYC7"/>
<keyword evidence="4" id="KW-1185">Reference proteome</keyword>
<proteinExistence type="predicted"/>
<keyword evidence="2" id="KW-0472">Membrane</keyword>
<feature type="compositionally biased region" description="Low complexity" evidence="1">
    <location>
        <begin position="92"/>
        <end position="113"/>
    </location>
</feature>
<feature type="region of interest" description="Disordered" evidence="1">
    <location>
        <begin position="92"/>
        <end position="166"/>
    </location>
</feature>
<dbReference type="Proteomes" id="UP000193642">
    <property type="component" value="Unassembled WGS sequence"/>
</dbReference>
<reference evidence="3 4" key="1">
    <citation type="submission" date="2016-07" db="EMBL/GenBank/DDBJ databases">
        <title>Pervasive Adenine N6-methylation of Active Genes in Fungi.</title>
        <authorList>
            <consortium name="DOE Joint Genome Institute"/>
            <person name="Mondo S.J."/>
            <person name="Dannebaum R.O."/>
            <person name="Kuo R.C."/>
            <person name="Labutti K."/>
            <person name="Haridas S."/>
            <person name="Kuo A."/>
            <person name="Salamov A."/>
            <person name="Ahrendt S.R."/>
            <person name="Lipzen A."/>
            <person name="Sullivan W."/>
            <person name="Andreopoulos W.B."/>
            <person name="Clum A."/>
            <person name="Lindquist E."/>
            <person name="Daum C."/>
            <person name="Ramamoorthy G.K."/>
            <person name="Gryganskyi A."/>
            <person name="Culley D."/>
            <person name="Magnuson J.K."/>
            <person name="James T.Y."/>
            <person name="O'Malley M.A."/>
            <person name="Stajich J.E."/>
            <person name="Spatafora J.W."/>
            <person name="Visel A."/>
            <person name="Grigoriev I.V."/>
        </authorList>
    </citation>
    <scope>NUCLEOTIDE SEQUENCE [LARGE SCALE GENOMIC DNA]</scope>
    <source>
        <strain evidence="3 4">JEL800</strain>
    </source>
</reference>
<dbReference type="EMBL" id="MCGO01000041">
    <property type="protein sequence ID" value="ORY39075.1"/>
    <property type="molecule type" value="Genomic_DNA"/>
</dbReference>
<name>A0A1Y2BYC7_9FUNG</name>
<evidence type="ECO:0000256" key="2">
    <source>
        <dbReference type="SAM" id="Phobius"/>
    </source>
</evidence>
<keyword evidence="2" id="KW-1133">Transmembrane helix</keyword>
<comment type="caution">
    <text evidence="3">The sequence shown here is derived from an EMBL/GenBank/DDBJ whole genome shotgun (WGS) entry which is preliminary data.</text>
</comment>
<keyword evidence="2" id="KW-0812">Transmembrane</keyword>